<dbReference type="Gene3D" id="1.10.600.10">
    <property type="entry name" value="Farnesyl Diphosphate Synthase"/>
    <property type="match status" value="1"/>
</dbReference>
<dbReference type="Pfam" id="PF06330">
    <property type="entry name" value="TRI5"/>
    <property type="match status" value="1"/>
</dbReference>
<keyword evidence="4" id="KW-1185">Reference proteome</keyword>
<accession>A0AAW0S6X2</accession>
<gene>
    <name evidence="3" type="ORF">G3M48_002887</name>
</gene>
<comment type="similarity">
    <text evidence="1">Belongs to the trichodiene synthase family.</text>
</comment>
<reference evidence="3 4" key="1">
    <citation type="submission" date="2020-02" db="EMBL/GenBank/DDBJ databases">
        <title>Comparative genomics of the hypocrealean fungal genus Beauvera.</title>
        <authorList>
            <person name="Showalter D.N."/>
            <person name="Bushley K.E."/>
            <person name="Rehner S.A."/>
        </authorList>
    </citation>
    <scope>NUCLEOTIDE SEQUENCE [LARGE SCALE GENOMIC DNA]</scope>
    <source>
        <strain evidence="3 4">ARSEF4384</strain>
    </source>
</reference>
<dbReference type="InterPro" id="IPR024652">
    <property type="entry name" value="Trichodiene_synth"/>
</dbReference>
<evidence type="ECO:0000313" key="3">
    <source>
        <dbReference type="EMBL" id="KAK8150317.1"/>
    </source>
</evidence>
<dbReference type="EMBL" id="JAAHCF010000020">
    <property type="protein sequence ID" value="KAK8150317.1"/>
    <property type="molecule type" value="Genomic_DNA"/>
</dbReference>
<dbReference type="AlphaFoldDB" id="A0AAW0S6X2"/>
<name>A0AAW0S6X2_9HYPO</name>
<protein>
    <recommendedName>
        <fullName evidence="5">Trichodiene synthase</fullName>
    </recommendedName>
</protein>
<dbReference type="GO" id="GO:0016838">
    <property type="term" value="F:carbon-oxygen lyase activity, acting on phosphates"/>
    <property type="evidence" value="ECO:0007669"/>
    <property type="project" value="InterPro"/>
</dbReference>
<dbReference type="InterPro" id="IPR008949">
    <property type="entry name" value="Isoprenoid_synthase_dom_sf"/>
</dbReference>
<keyword evidence="2" id="KW-0456">Lyase</keyword>
<organism evidence="3 4">
    <name type="scientific">Beauveria asiatica</name>
    <dbReference type="NCBI Taxonomy" id="1069075"/>
    <lineage>
        <taxon>Eukaryota</taxon>
        <taxon>Fungi</taxon>
        <taxon>Dikarya</taxon>
        <taxon>Ascomycota</taxon>
        <taxon>Pezizomycotina</taxon>
        <taxon>Sordariomycetes</taxon>
        <taxon>Hypocreomycetidae</taxon>
        <taxon>Hypocreales</taxon>
        <taxon>Cordycipitaceae</taxon>
        <taxon>Beauveria</taxon>
    </lineage>
</organism>
<sequence>MDVQHYRSILLSFLERVEYSSVNPDCDEWFHNEVKSRTMDVPGWEPEWTLYTGYAAEFVRTLFPHVDREAQARFAVMTALGTKLDDSAGSFTADLCLRAREVREGKEPSSPLVKEYLALPASLDAWYPTYSVNMMWKAVYEYIAFVPVEEEHGRLLVQNSVQVLTDYIRRITTAGDLFSYMLFPKEIPVSEYICIVPHLNLFLAEVNDLLSFYREVIVGNESNGVLLQRSKANGWSLRDAVKNCSERCLKIVEYIRSADLSHKVRPIVDEFVLAYITFHLRTPRYRLSELQIIPAQPTNKSEPTSSGG</sequence>
<evidence type="ECO:0008006" key="5">
    <source>
        <dbReference type="Google" id="ProtNLM"/>
    </source>
</evidence>
<proteinExistence type="inferred from homology"/>
<evidence type="ECO:0000256" key="1">
    <source>
        <dbReference type="ARBA" id="ARBA00007946"/>
    </source>
</evidence>
<evidence type="ECO:0000313" key="4">
    <source>
        <dbReference type="Proteomes" id="UP001397290"/>
    </source>
</evidence>
<dbReference type="Proteomes" id="UP001397290">
    <property type="component" value="Unassembled WGS sequence"/>
</dbReference>
<comment type="caution">
    <text evidence="3">The sequence shown here is derived from an EMBL/GenBank/DDBJ whole genome shotgun (WGS) entry which is preliminary data.</text>
</comment>
<dbReference type="SUPFAM" id="SSF48576">
    <property type="entry name" value="Terpenoid synthases"/>
    <property type="match status" value="1"/>
</dbReference>
<evidence type="ECO:0000256" key="2">
    <source>
        <dbReference type="ARBA" id="ARBA00023239"/>
    </source>
</evidence>